<dbReference type="EMBL" id="CAJVPV010017097">
    <property type="protein sequence ID" value="CAG8701373.1"/>
    <property type="molecule type" value="Genomic_DNA"/>
</dbReference>
<protein>
    <submittedName>
        <fullName evidence="1">18494_t:CDS:1</fullName>
    </submittedName>
</protein>
<feature type="non-terminal residue" evidence="1">
    <location>
        <position position="1"/>
    </location>
</feature>
<dbReference type="Proteomes" id="UP000789342">
    <property type="component" value="Unassembled WGS sequence"/>
</dbReference>
<dbReference type="InterPro" id="IPR015915">
    <property type="entry name" value="Kelch-typ_b-propeller"/>
</dbReference>
<dbReference type="Gene3D" id="2.120.10.80">
    <property type="entry name" value="Kelch-type beta propeller"/>
    <property type="match status" value="1"/>
</dbReference>
<dbReference type="SUPFAM" id="SSF50965">
    <property type="entry name" value="Galactose oxidase, central domain"/>
    <property type="match status" value="1"/>
</dbReference>
<evidence type="ECO:0000313" key="2">
    <source>
        <dbReference type="Proteomes" id="UP000789342"/>
    </source>
</evidence>
<feature type="non-terminal residue" evidence="1">
    <location>
        <position position="85"/>
    </location>
</feature>
<proteinExistence type="predicted"/>
<evidence type="ECO:0000313" key="1">
    <source>
        <dbReference type="EMBL" id="CAG8701373.1"/>
    </source>
</evidence>
<dbReference type="AlphaFoldDB" id="A0A9N9N4H1"/>
<keyword evidence="2" id="KW-1185">Reference proteome</keyword>
<dbReference type="OrthoDB" id="432528at2759"/>
<organism evidence="1 2">
    <name type="scientific">Acaulospora morrowiae</name>
    <dbReference type="NCBI Taxonomy" id="94023"/>
    <lineage>
        <taxon>Eukaryota</taxon>
        <taxon>Fungi</taxon>
        <taxon>Fungi incertae sedis</taxon>
        <taxon>Mucoromycota</taxon>
        <taxon>Glomeromycotina</taxon>
        <taxon>Glomeromycetes</taxon>
        <taxon>Diversisporales</taxon>
        <taxon>Acaulosporaceae</taxon>
        <taxon>Acaulospora</taxon>
    </lineage>
</organism>
<accession>A0A9N9N4H1</accession>
<gene>
    <name evidence="1" type="ORF">AMORRO_LOCUS12154</name>
</gene>
<reference evidence="1" key="1">
    <citation type="submission" date="2021-06" db="EMBL/GenBank/DDBJ databases">
        <authorList>
            <person name="Kallberg Y."/>
            <person name="Tangrot J."/>
            <person name="Rosling A."/>
        </authorList>
    </citation>
    <scope>NUCLEOTIDE SEQUENCE</scope>
    <source>
        <strain evidence="1">CL551</strain>
    </source>
</reference>
<comment type="caution">
    <text evidence="1">The sequence shown here is derived from an EMBL/GenBank/DDBJ whole genome shotgun (WGS) entry which is preliminary data.</text>
</comment>
<name>A0A9N9N4H1_9GLOM</name>
<sequence>ETTGDSLDARRFHTAVLSPNEGIVIYGGEDTDSRPVLPSLAILKTTTIPYNWYIPNSTDVPDLTVVPPLSRHSAIMYGNYMILAF</sequence>
<dbReference type="InterPro" id="IPR011043">
    <property type="entry name" value="Gal_Oxase/kelch_b-propeller"/>
</dbReference>